<evidence type="ECO:0008006" key="4">
    <source>
        <dbReference type="Google" id="ProtNLM"/>
    </source>
</evidence>
<feature type="transmembrane region" description="Helical" evidence="1">
    <location>
        <begin position="48"/>
        <end position="66"/>
    </location>
</feature>
<proteinExistence type="predicted"/>
<gene>
    <name evidence="2" type="ORF">VC82_1164</name>
</gene>
<organism evidence="2 3">
    <name type="scientific">Flagellimonas lutaonensis</name>
    <dbReference type="NCBI Taxonomy" id="516051"/>
    <lineage>
        <taxon>Bacteria</taxon>
        <taxon>Pseudomonadati</taxon>
        <taxon>Bacteroidota</taxon>
        <taxon>Flavobacteriia</taxon>
        <taxon>Flavobacteriales</taxon>
        <taxon>Flavobacteriaceae</taxon>
        <taxon>Flagellimonas</taxon>
    </lineage>
</organism>
<feature type="transmembrane region" description="Helical" evidence="1">
    <location>
        <begin position="14"/>
        <end position="36"/>
    </location>
</feature>
<dbReference type="AlphaFoldDB" id="A0A0D5YSH1"/>
<dbReference type="Proteomes" id="UP000032726">
    <property type="component" value="Chromosome"/>
</dbReference>
<accession>A0A0D5YSH1</accession>
<reference evidence="2 3" key="1">
    <citation type="submission" date="2015-03" db="EMBL/GenBank/DDBJ databases">
        <title>Complete genome sequence of Muricauda lutaonensis CC-HSB-11T, isolated from a coastal hot spring.</title>
        <authorList>
            <person name="Kim K.M."/>
        </authorList>
    </citation>
    <scope>NUCLEOTIDE SEQUENCE [LARGE SCALE GENOMIC DNA]</scope>
    <source>
        <strain evidence="2 3">CC-HSB-11</strain>
    </source>
</reference>
<keyword evidence="1" id="KW-1133">Transmembrane helix</keyword>
<evidence type="ECO:0000313" key="3">
    <source>
        <dbReference type="Proteomes" id="UP000032726"/>
    </source>
</evidence>
<keyword evidence="1" id="KW-0472">Membrane</keyword>
<feature type="transmembrane region" description="Helical" evidence="1">
    <location>
        <begin position="72"/>
        <end position="89"/>
    </location>
</feature>
<evidence type="ECO:0000256" key="1">
    <source>
        <dbReference type="SAM" id="Phobius"/>
    </source>
</evidence>
<protein>
    <recommendedName>
        <fullName evidence="4">VanZ family protein</fullName>
    </recommendedName>
</protein>
<name>A0A0D5YSH1_9FLAO</name>
<sequence>MEKRGFTSNRERKLWLWALSVLIAIYGTLFFGGQLIDFMIERRIIEQTTFYLFLLLILAPIISGWKSSDQKLGFWVYAGVMAVYGMALLRMDLTVAERSHIFEYGLLGVLVHEALIERKSNGAKVKTPALVAILGVGTIGLLDECIQYLIPYRVFDLVDIGFNYLASAFGVLTSVGVSWLQSVFIGRFKNKS</sequence>
<dbReference type="KEGG" id="mlt:VC82_1164"/>
<dbReference type="EMBL" id="CP011071">
    <property type="protein sequence ID" value="AKA34806.1"/>
    <property type="molecule type" value="Genomic_DNA"/>
</dbReference>
<dbReference type="HOGENOM" id="CLU_1446616_0_0_10"/>
<keyword evidence="1" id="KW-0812">Transmembrane</keyword>
<dbReference type="NCBIfam" id="NF037970">
    <property type="entry name" value="vanZ_1"/>
    <property type="match status" value="1"/>
</dbReference>
<feature type="transmembrane region" description="Helical" evidence="1">
    <location>
        <begin position="129"/>
        <end position="150"/>
    </location>
</feature>
<feature type="transmembrane region" description="Helical" evidence="1">
    <location>
        <begin position="162"/>
        <end position="185"/>
    </location>
</feature>
<keyword evidence="3" id="KW-1185">Reference proteome</keyword>
<evidence type="ECO:0000313" key="2">
    <source>
        <dbReference type="EMBL" id="AKA34806.1"/>
    </source>
</evidence>